<accession>A0A1Y2F1Q6</accession>
<feature type="transmembrane region" description="Helical" evidence="1">
    <location>
        <begin position="185"/>
        <end position="206"/>
    </location>
</feature>
<dbReference type="PANTHER" id="PTHR12822:SF2">
    <property type="entry name" value="PROTEIN YIPF"/>
    <property type="match status" value="1"/>
</dbReference>
<sequence length="308" mass="33132">MSSPIFDVDDRSNDNLAFQNFGSTTISADVPSGRISPSASPNMRASAGLYDAEQRFQSGLNGATKSGGVLNLDFYTGYFDVDTLTVLTRCWKTLLPRENYVEEVLAGVPDLYGPFWVPTTLIFSLFLTSSLSTSITAYLDGDSYTYDFTRLGAAVSLVYAYSLGLPLVIWAALKYWAGSTERSPVDIVSLYGYSTTVWIITSWLTLLPFAPLRLFLSFAATGLSLFFLTRNLYPVITTAPNVSARLLIVGVAALHLIMGMALWWGFLAGGKGALHTPTLGSGDGAGAGAGTGGEMDDPAGDALRRWLF</sequence>
<feature type="transmembrane region" description="Helical" evidence="1">
    <location>
        <begin position="115"/>
        <end position="139"/>
    </location>
</feature>
<feature type="transmembrane region" description="Helical" evidence="1">
    <location>
        <begin position="212"/>
        <end position="233"/>
    </location>
</feature>
<dbReference type="InterPro" id="IPR039765">
    <property type="entry name" value="Yip5/YIPF1/YIPF2"/>
</dbReference>
<dbReference type="OrthoDB" id="10256463at2759"/>
<evidence type="ECO:0000256" key="1">
    <source>
        <dbReference type="SAM" id="Phobius"/>
    </source>
</evidence>
<evidence type="ECO:0000313" key="3">
    <source>
        <dbReference type="Proteomes" id="UP000193467"/>
    </source>
</evidence>
<proteinExistence type="predicted"/>
<dbReference type="GO" id="GO:0016192">
    <property type="term" value="P:vesicle-mediated transport"/>
    <property type="evidence" value="ECO:0007669"/>
    <property type="project" value="InterPro"/>
</dbReference>
<dbReference type="GO" id="GO:0031267">
    <property type="term" value="F:small GTPase binding"/>
    <property type="evidence" value="ECO:0007669"/>
    <property type="project" value="InterPro"/>
</dbReference>
<gene>
    <name evidence="2" type="ORF">BCR35DRAFT_305647</name>
</gene>
<feature type="transmembrane region" description="Helical" evidence="1">
    <location>
        <begin position="245"/>
        <end position="266"/>
    </location>
</feature>
<keyword evidence="1" id="KW-0812">Transmembrane</keyword>
<dbReference type="GO" id="GO:0005794">
    <property type="term" value="C:Golgi apparatus"/>
    <property type="evidence" value="ECO:0007669"/>
    <property type="project" value="InterPro"/>
</dbReference>
<dbReference type="InParanoid" id="A0A1Y2F1Q6"/>
<evidence type="ECO:0008006" key="4">
    <source>
        <dbReference type="Google" id="ProtNLM"/>
    </source>
</evidence>
<feature type="transmembrane region" description="Helical" evidence="1">
    <location>
        <begin position="151"/>
        <end position="173"/>
    </location>
</feature>
<keyword evidence="1" id="KW-0472">Membrane</keyword>
<name>A0A1Y2F1Q6_9BASI</name>
<dbReference type="EMBL" id="MCGR01000033">
    <property type="protein sequence ID" value="ORY76895.1"/>
    <property type="molecule type" value="Genomic_DNA"/>
</dbReference>
<dbReference type="FunCoup" id="A0A1Y2F1Q6">
    <property type="interactions" value="238"/>
</dbReference>
<dbReference type="PANTHER" id="PTHR12822">
    <property type="entry name" value="PROTEIN YIPF"/>
    <property type="match status" value="1"/>
</dbReference>
<keyword evidence="3" id="KW-1185">Reference proteome</keyword>
<organism evidence="2 3">
    <name type="scientific">Leucosporidium creatinivorum</name>
    <dbReference type="NCBI Taxonomy" id="106004"/>
    <lineage>
        <taxon>Eukaryota</taxon>
        <taxon>Fungi</taxon>
        <taxon>Dikarya</taxon>
        <taxon>Basidiomycota</taxon>
        <taxon>Pucciniomycotina</taxon>
        <taxon>Microbotryomycetes</taxon>
        <taxon>Leucosporidiales</taxon>
        <taxon>Leucosporidium</taxon>
    </lineage>
</organism>
<dbReference type="AlphaFoldDB" id="A0A1Y2F1Q6"/>
<keyword evidence="1" id="KW-1133">Transmembrane helix</keyword>
<dbReference type="STRING" id="106004.A0A1Y2F1Q6"/>
<protein>
    <recommendedName>
        <fullName evidence="4">Protein YIP</fullName>
    </recommendedName>
</protein>
<comment type="caution">
    <text evidence="2">The sequence shown here is derived from an EMBL/GenBank/DDBJ whole genome shotgun (WGS) entry which is preliminary data.</text>
</comment>
<dbReference type="Proteomes" id="UP000193467">
    <property type="component" value="Unassembled WGS sequence"/>
</dbReference>
<evidence type="ECO:0000313" key="2">
    <source>
        <dbReference type="EMBL" id="ORY76895.1"/>
    </source>
</evidence>
<reference evidence="2 3" key="1">
    <citation type="submission" date="2016-07" db="EMBL/GenBank/DDBJ databases">
        <title>Pervasive Adenine N6-methylation of Active Genes in Fungi.</title>
        <authorList>
            <consortium name="DOE Joint Genome Institute"/>
            <person name="Mondo S.J."/>
            <person name="Dannebaum R.O."/>
            <person name="Kuo R.C."/>
            <person name="Labutti K."/>
            <person name="Haridas S."/>
            <person name="Kuo A."/>
            <person name="Salamov A."/>
            <person name="Ahrendt S.R."/>
            <person name="Lipzen A."/>
            <person name="Sullivan W."/>
            <person name="Andreopoulos W.B."/>
            <person name="Clum A."/>
            <person name="Lindquist E."/>
            <person name="Daum C."/>
            <person name="Ramamoorthy G.K."/>
            <person name="Gryganskyi A."/>
            <person name="Culley D."/>
            <person name="Magnuson J.K."/>
            <person name="James T.Y."/>
            <person name="O'Malley M.A."/>
            <person name="Stajich J.E."/>
            <person name="Spatafora J.W."/>
            <person name="Visel A."/>
            <person name="Grigoriev I.V."/>
        </authorList>
    </citation>
    <scope>NUCLEOTIDE SEQUENCE [LARGE SCALE GENOMIC DNA]</scope>
    <source>
        <strain evidence="2 3">62-1032</strain>
    </source>
</reference>